<name>A0A2T3NFR4_9GAMM</name>
<proteinExistence type="predicted"/>
<dbReference type="EMBL" id="PYMB01000003">
    <property type="protein sequence ID" value="PSW13407.1"/>
    <property type="molecule type" value="Genomic_DNA"/>
</dbReference>
<dbReference type="AlphaFoldDB" id="A0A2T3NFR4"/>
<sequence>MEELQGGREGQIYRLKDIVYRPTQEWTPAVHKLLRYLKTQAFHAAPTVFGVNQEGYEMLSYIKGEVYNYPLVGPVATQQALSSAGYLLRQYHDATVSWVQSPQNADLCWMLPSREPQEVICHGDYAPYNVVLDGESVIGIIDFDTAHPAPRVWDVAYAVYCWAPFKTHPHDALGDLVEQSVRAKLFCDAYGLAKEDRLQLIDTMIERLNALVSFMVSEAEKGNISFAQNICDGHHLAYLEDARYIERNRDEITSIICSL</sequence>
<dbReference type="InterPro" id="IPR011009">
    <property type="entry name" value="Kinase-like_dom_sf"/>
</dbReference>
<dbReference type="RefSeq" id="WP_107298227.1">
    <property type="nucleotide sequence ID" value="NZ_PYMB01000003.1"/>
</dbReference>
<dbReference type="SUPFAM" id="SSF56112">
    <property type="entry name" value="Protein kinase-like (PK-like)"/>
    <property type="match status" value="1"/>
</dbReference>
<dbReference type="Proteomes" id="UP000241346">
    <property type="component" value="Unassembled WGS sequence"/>
</dbReference>
<accession>A0A2T3NFR4</accession>
<feature type="domain" description="Aminoglycoside phosphotransferase" evidence="1">
    <location>
        <begin position="111"/>
        <end position="164"/>
    </location>
</feature>
<keyword evidence="2" id="KW-0808">Transferase</keyword>
<dbReference type="Pfam" id="PF01636">
    <property type="entry name" value="APH"/>
    <property type="match status" value="1"/>
</dbReference>
<evidence type="ECO:0000259" key="1">
    <source>
        <dbReference type="Pfam" id="PF01636"/>
    </source>
</evidence>
<gene>
    <name evidence="2" type="ORF">C9J01_11260</name>
</gene>
<reference evidence="2 3" key="1">
    <citation type="submission" date="2018-03" db="EMBL/GenBank/DDBJ databases">
        <title>Whole genome sequencing of Histamine producing bacteria.</title>
        <authorList>
            <person name="Butler K."/>
        </authorList>
    </citation>
    <scope>NUCLEOTIDE SEQUENCE [LARGE SCALE GENOMIC DNA]</scope>
    <source>
        <strain evidence="2 3">DSM 19138</strain>
    </source>
</reference>
<evidence type="ECO:0000313" key="2">
    <source>
        <dbReference type="EMBL" id="PSW13407.1"/>
    </source>
</evidence>
<dbReference type="GO" id="GO:0016740">
    <property type="term" value="F:transferase activity"/>
    <property type="evidence" value="ECO:0007669"/>
    <property type="project" value="UniProtKB-KW"/>
</dbReference>
<dbReference type="Gene3D" id="3.90.1200.10">
    <property type="match status" value="1"/>
</dbReference>
<protein>
    <submittedName>
        <fullName evidence="2">Phosphotransferase</fullName>
    </submittedName>
</protein>
<dbReference type="InterPro" id="IPR002575">
    <property type="entry name" value="Aminoglycoside_PTrfase"/>
</dbReference>
<organism evidence="2 3">
    <name type="scientific">Photobacterium rosenbergii</name>
    <dbReference type="NCBI Taxonomy" id="294936"/>
    <lineage>
        <taxon>Bacteria</taxon>
        <taxon>Pseudomonadati</taxon>
        <taxon>Pseudomonadota</taxon>
        <taxon>Gammaproteobacteria</taxon>
        <taxon>Vibrionales</taxon>
        <taxon>Vibrionaceae</taxon>
        <taxon>Photobacterium</taxon>
    </lineage>
</organism>
<evidence type="ECO:0000313" key="3">
    <source>
        <dbReference type="Proteomes" id="UP000241346"/>
    </source>
</evidence>
<dbReference type="OrthoDB" id="236897at2"/>
<comment type="caution">
    <text evidence="2">The sequence shown here is derived from an EMBL/GenBank/DDBJ whole genome shotgun (WGS) entry which is preliminary data.</text>
</comment>